<dbReference type="InterPro" id="IPR014729">
    <property type="entry name" value="Rossmann-like_a/b/a_fold"/>
</dbReference>
<evidence type="ECO:0000259" key="1">
    <source>
        <dbReference type="Pfam" id="PF01507"/>
    </source>
</evidence>
<dbReference type="Proteomes" id="UP000605568">
    <property type="component" value="Unassembled WGS sequence"/>
</dbReference>
<gene>
    <name evidence="2" type="ORF">GCM10017774_77220</name>
</gene>
<reference evidence="3" key="1">
    <citation type="journal article" date="2019" name="Int. J. Syst. Evol. Microbiol.">
        <title>The Global Catalogue of Microorganisms (GCM) 10K type strain sequencing project: providing services to taxonomists for standard genome sequencing and annotation.</title>
        <authorList>
            <consortium name="The Broad Institute Genomics Platform"/>
            <consortium name="The Broad Institute Genome Sequencing Center for Infectious Disease"/>
            <person name="Wu L."/>
            <person name="Ma J."/>
        </authorList>
    </citation>
    <scope>NUCLEOTIDE SEQUENCE [LARGE SCALE GENOMIC DNA]</scope>
    <source>
        <strain evidence="3">CGMCC 4.7367</strain>
    </source>
</reference>
<comment type="caution">
    <text evidence="2">The sequence shown here is derived from an EMBL/GenBank/DDBJ whole genome shotgun (WGS) entry which is preliminary data.</text>
</comment>
<keyword evidence="3" id="KW-1185">Reference proteome</keyword>
<name>A0ABQ3MRI6_9PSEU</name>
<protein>
    <recommendedName>
        <fullName evidence="1">Phosphoadenosine phosphosulphate reductase domain-containing protein</fullName>
    </recommendedName>
</protein>
<evidence type="ECO:0000313" key="2">
    <source>
        <dbReference type="EMBL" id="GHH57547.1"/>
    </source>
</evidence>
<dbReference type="InterPro" id="IPR002500">
    <property type="entry name" value="PAPS_reduct_dom"/>
</dbReference>
<sequence length="285" mass="32431">MTAGIDGSPATRRVPMWSSGITSWAVARMVIERYGRVNTTLLFADTLAEDEDNYRFNREATAQLGMELTVVCDGRNPQQVNVDTRWLSNSRTAKCSELLKIVPSRKWLEANCDPANTVLYLGLDWTEPERVETNRRMWAPWRVEFPLVEAMKTKEHWIAECRATGVMEPEMYRLGFPHANCGGACVRAGQGQWGHLLRTRGVDPAYDRDRFAKRFTSWEAHERHMNELTRQGKEPVSIVREERRGETVLLPLPKIRQRVESQPALLDLNDWGGCSCFTAGSGFAS</sequence>
<organism evidence="2 3">
    <name type="scientific">Lentzea cavernae</name>
    <dbReference type="NCBI Taxonomy" id="2020703"/>
    <lineage>
        <taxon>Bacteria</taxon>
        <taxon>Bacillati</taxon>
        <taxon>Actinomycetota</taxon>
        <taxon>Actinomycetes</taxon>
        <taxon>Pseudonocardiales</taxon>
        <taxon>Pseudonocardiaceae</taxon>
        <taxon>Lentzea</taxon>
    </lineage>
</organism>
<dbReference type="SUPFAM" id="SSF52402">
    <property type="entry name" value="Adenine nucleotide alpha hydrolases-like"/>
    <property type="match status" value="1"/>
</dbReference>
<dbReference type="RefSeq" id="WP_191304362.1">
    <property type="nucleotide sequence ID" value="NZ_BNAR01000018.1"/>
</dbReference>
<dbReference type="Gene3D" id="3.40.50.620">
    <property type="entry name" value="HUPs"/>
    <property type="match status" value="1"/>
</dbReference>
<feature type="domain" description="Phosphoadenosine phosphosulphate reductase" evidence="1">
    <location>
        <begin position="16"/>
        <end position="111"/>
    </location>
</feature>
<dbReference type="Pfam" id="PF01507">
    <property type="entry name" value="PAPS_reduct"/>
    <property type="match status" value="1"/>
</dbReference>
<evidence type="ECO:0000313" key="3">
    <source>
        <dbReference type="Proteomes" id="UP000605568"/>
    </source>
</evidence>
<accession>A0ABQ3MRI6</accession>
<dbReference type="EMBL" id="BNAR01000018">
    <property type="protein sequence ID" value="GHH57547.1"/>
    <property type="molecule type" value="Genomic_DNA"/>
</dbReference>
<proteinExistence type="predicted"/>